<feature type="non-terminal residue" evidence="1">
    <location>
        <position position="124"/>
    </location>
</feature>
<dbReference type="Proteomes" id="UP000265520">
    <property type="component" value="Unassembled WGS sequence"/>
</dbReference>
<name>A0A392MZN0_9FABA</name>
<evidence type="ECO:0000313" key="1">
    <source>
        <dbReference type="EMBL" id="MCH92951.1"/>
    </source>
</evidence>
<reference evidence="1 2" key="1">
    <citation type="journal article" date="2018" name="Front. Plant Sci.">
        <title>Red Clover (Trifolium pratense) and Zigzag Clover (T. medium) - A Picture of Genomic Similarities and Differences.</title>
        <authorList>
            <person name="Dluhosova J."/>
            <person name="Istvanek J."/>
            <person name="Nedelnik J."/>
            <person name="Repkova J."/>
        </authorList>
    </citation>
    <scope>NUCLEOTIDE SEQUENCE [LARGE SCALE GENOMIC DNA]</scope>
    <source>
        <strain evidence="2">cv. 10/8</strain>
        <tissue evidence="1">Leaf</tissue>
    </source>
</reference>
<keyword evidence="2" id="KW-1185">Reference proteome</keyword>
<protein>
    <submittedName>
        <fullName evidence="1">Abscisic-aldehyde oxidase-like</fullName>
    </submittedName>
</protein>
<evidence type="ECO:0000313" key="2">
    <source>
        <dbReference type="Proteomes" id="UP000265520"/>
    </source>
</evidence>
<dbReference type="Gene3D" id="3.30.365.10">
    <property type="entry name" value="Aldehyde oxidase/xanthine dehydrogenase, molybdopterin binding domain"/>
    <property type="match status" value="1"/>
</dbReference>
<sequence length="124" mass="13797">MQSSILIVHTRGISNILFQAQPVDELLKSLRLILDLRALKRVRAFGEPPLLLAASVHCATRSAVKEARKQLLSWSNLDESDSTFQLGVTATAFGKGTQWTRHCTKILEMENGQQVKDLNHTSLS</sequence>
<organism evidence="1 2">
    <name type="scientific">Trifolium medium</name>
    <dbReference type="NCBI Taxonomy" id="97028"/>
    <lineage>
        <taxon>Eukaryota</taxon>
        <taxon>Viridiplantae</taxon>
        <taxon>Streptophyta</taxon>
        <taxon>Embryophyta</taxon>
        <taxon>Tracheophyta</taxon>
        <taxon>Spermatophyta</taxon>
        <taxon>Magnoliopsida</taxon>
        <taxon>eudicotyledons</taxon>
        <taxon>Gunneridae</taxon>
        <taxon>Pentapetalae</taxon>
        <taxon>rosids</taxon>
        <taxon>fabids</taxon>
        <taxon>Fabales</taxon>
        <taxon>Fabaceae</taxon>
        <taxon>Papilionoideae</taxon>
        <taxon>50 kb inversion clade</taxon>
        <taxon>NPAAA clade</taxon>
        <taxon>Hologalegina</taxon>
        <taxon>IRL clade</taxon>
        <taxon>Trifolieae</taxon>
        <taxon>Trifolium</taxon>
    </lineage>
</organism>
<comment type="caution">
    <text evidence="1">The sequence shown here is derived from an EMBL/GenBank/DDBJ whole genome shotgun (WGS) entry which is preliminary data.</text>
</comment>
<accession>A0A392MZN0</accession>
<dbReference type="EMBL" id="LXQA010023837">
    <property type="protein sequence ID" value="MCH92951.1"/>
    <property type="molecule type" value="Genomic_DNA"/>
</dbReference>
<dbReference type="AlphaFoldDB" id="A0A392MZN0"/>
<proteinExistence type="predicted"/>